<dbReference type="Ensembl" id="ENSPSTT00000003766.1">
    <property type="protein sequence ID" value="ENSPSTP00000003592.1"/>
    <property type="gene ID" value="ENSPSTG00000002614.1"/>
</dbReference>
<dbReference type="Proteomes" id="UP000694428">
    <property type="component" value="Unplaced"/>
</dbReference>
<name>A0A8C9EQK7_PAVCR</name>
<feature type="region of interest" description="Disordered" evidence="1">
    <location>
        <begin position="1"/>
        <end position="36"/>
    </location>
</feature>
<dbReference type="AlphaFoldDB" id="A0A8C9EQK7"/>
<sequence length="95" mass="10454">GEPPAGRPPAGECRACAERRLPRPGSPEPLLAPRDSLQCRVSDQETNGKNTASNPNDFSDPIYKEIAMTNGCINRMTRDELRSKLAEFKLDTRLG</sequence>
<dbReference type="InterPro" id="IPR036361">
    <property type="entry name" value="SAP_dom_sf"/>
</dbReference>
<accession>A0A8C9EQK7</accession>
<dbReference type="Gene3D" id="1.10.720.30">
    <property type="entry name" value="SAP domain"/>
    <property type="match status" value="1"/>
</dbReference>
<organism evidence="2 3">
    <name type="scientific">Pavo cristatus</name>
    <name type="common">Indian peafowl</name>
    <name type="synonym">Blue peafowl</name>
    <dbReference type="NCBI Taxonomy" id="9049"/>
    <lineage>
        <taxon>Eukaryota</taxon>
        <taxon>Metazoa</taxon>
        <taxon>Chordata</taxon>
        <taxon>Craniata</taxon>
        <taxon>Vertebrata</taxon>
        <taxon>Euteleostomi</taxon>
        <taxon>Archelosauria</taxon>
        <taxon>Archosauria</taxon>
        <taxon>Dinosauria</taxon>
        <taxon>Saurischia</taxon>
        <taxon>Theropoda</taxon>
        <taxon>Coelurosauria</taxon>
        <taxon>Aves</taxon>
        <taxon>Neognathae</taxon>
        <taxon>Galloanserae</taxon>
        <taxon>Galliformes</taxon>
        <taxon>Phasianidae</taxon>
        <taxon>Phasianinae</taxon>
        <taxon>Pavo</taxon>
    </lineage>
</organism>
<reference evidence="2" key="2">
    <citation type="submission" date="2025-09" db="UniProtKB">
        <authorList>
            <consortium name="Ensembl"/>
        </authorList>
    </citation>
    <scope>IDENTIFICATION</scope>
</reference>
<keyword evidence="3" id="KW-1185">Reference proteome</keyword>
<evidence type="ECO:0000313" key="2">
    <source>
        <dbReference type="Ensembl" id="ENSPSTP00000003592.1"/>
    </source>
</evidence>
<evidence type="ECO:0008006" key="4">
    <source>
        <dbReference type="Google" id="ProtNLM"/>
    </source>
</evidence>
<protein>
    <recommendedName>
        <fullName evidence="4">SAP domain-containing protein</fullName>
    </recommendedName>
</protein>
<reference evidence="2" key="1">
    <citation type="submission" date="2025-08" db="UniProtKB">
        <authorList>
            <consortium name="Ensembl"/>
        </authorList>
    </citation>
    <scope>IDENTIFICATION</scope>
</reference>
<proteinExistence type="predicted"/>
<evidence type="ECO:0000313" key="3">
    <source>
        <dbReference type="Proteomes" id="UP000694428"/>
    </source>
</evidence>
<evidence type="ECO:0000256" key="1">
    <source>
        <dbReference type="SAM" id="MobiDB-lite"/>
    </source>
</evidence>